<dbReference type="AlphaFoldDB" id="B7KXZ8"/>
<dbReference type="KEGG" id="mch:Mchl_0220"/>
<dbReference type="InterPro" id="IPR050706">
    <property type="entry name" value="Cyclic-di-GMP_PDE-like"/>
</dbReference>
<dbReference type="SUPFAM" id="SSF55073">
    <property type="entry name" value="Nucleotide cyclase"/>
    <property type="match status" value="1"/>
</dbReference>
<dbReference type="InterPro" id="IPR043128">
    <property type="entry name" value="Rev_trsase/Diguanyl_cyclase"/>
</dbReference>
<dbReference type="PROSITE" id="PS50883">
    <property type="entry name" value="EAL"/>
    <property type="match status" value="1"/>
</dbReference>
<dbReference type="Gene3D" id="3.30.450.40">
    <property type="match status" value="1"/>
</dbReference>
<dbReference type="InterPro" id="IPR035919">
    <property type="entry name" value="EAL_sf"/>
</dbReference>
<feature type="domain" description="EAL" evidence="1">
    <location>
        <begin position="333"/>
        <end position="587"/>
    </location>
</feature>
<dbReference type="SMART" id="SM00065">
    <property type="entry name" value="GAF"/>
    <property type="match status" value="1"/>
</dbReference>
<dbReference type="InterPro" id="IPR001633">
    <property type="entry name" value="EAL_dom"/>
</dbReference>
<dbReference type="SUPFAM" id="SSF141868">
    <property type="entry name" value="EAL domain-like"/>
    <property type="match status" value="1"/>
</dbReference>
<name>B7KXZ8_METC4</name>
<dbReference type="EMBL" id="CP001298">
    <property type="protein sequence ID" value="ACK81161.1"/>
    <property type="molecule type" value="Genomic_DNA"/>
</dbReference>
<dbReference type="PANTHER" id="PTHR33121">
    <property type="entry name" value="CYCLIC DI-GMP PHOSPHODIESTERASE PDEF"/>
    <property type="match status" value="1"/>
</dbReference>
<dbReference type="InterPro" id="IPR003018">
    <property type="entry name" value="GAF"/>
</dbReference>
<dbReference type="Gene3D" id="3.30.70.270">
    <property type="match status" value="1"/>
</dbReference>
<dbReference type="HOGENOM" id="CLU_000445_70_34_5"/>
<dbReference type="CDD" id="cd01948">
    <property type="entry name" value="EAL"/>
    <property type="match status" value="1"/>
</dbReference>
<dbReference type="PANTHER" id="PTHR33121:SF19">
    <property type="entry name" value="CYCLIC DI-GMP PHOSPHODIESTERASE PA2567"/>
    <property type="match status" value="1"/>
</dbReference>
<dbReference type="Pfam" id="PF00563">
    <property type="entry name" value="EAL"/>
    <property type="match status" value="1"/>
</dbReference>
<dbReference type="InterPro" id="IPR029787">
    <property type="entry name" value="Nucleotide_cyclase"/>
</dbReference>
<dbReference type="Pfam" id="PF01590">
    <property type="entry name" value="GAF"/>
    <property type="match status" value="1"/>
</dbReference>
<organism evidence="2 3">
    <name type="scientific">Methylorubrum extorquens (strain CM4 / NCIMB 13688)</name>
    <name type="common">Methylobacterium extorquens</name>
    <dbReference type="NCBI Taxonomy" id="440085"/>
    <lineage>
        <taxon>Bacteria</taxon>
        <taxon>Pseudomonadati</taxon>
        <taxon>Pseudomonadota</taxon>
        <taxon>Alphaproteobacteria</taxon>
        <taxon>Hyphomicrobiales</taxon>
        <taxon>Methylobacteriaceae</taxon>
        <taxon>Methylorubrum</taxon>
    </lineage>
</organism>
<dbReference type="SUPFAM" id="SSF55781">
    <property type="entry name" value="GAF domain-like"/>
    <property type="match status" value="1"/>
</dbReference>
<protein>
    <submittedName>
        <fullName evidence="2">Diguanylate phosphodiesterase with GAF sensor(S)</fullName>
    </submittedName>
</protein>
<gene>
    <name evidence="2" type="ordered locus">Mchl_0220</name>
</gene>
<sequence>MSGTDCRERLEEDRLNALQALNLLDTPPSESFDRTTRMASQIFNLPISAVSLTDRDRQWFKSRIGVDHCSIPRDKAPCGQVAESAEVLVIPDFTQDAFYADSVLGRSGIRFYAGAPLVTREGYSLGALCVLGTEPRTVSPAEIAALTDLAAMVMAQIELQHAFGRVDPLSGLPSRNQFLDDLADLAAEHPNEARIAVLIDLGRPEQVSAYSRVMGPGRVDDLVREAARELRRLIGPGRKLYHTAATQFTFLAPRGAQQDDYVRLLADEHRQARQRSITGMLLTSAIGVSVFKPCTTAPQDALRSLYSAVQDARSLHDLISVYSSVADEAYQRRYQLLQDFGPALGADDQLRLVFQPRIDLSTGRCIGAEALLRWDHPKLGPVSPGEFVPVIELSPHAQAMTAFVLERALAQARCWQDAGHGLVMSVNISAANLIESGFGQSVEAGLRRHGLAPGQLELEVTESAIMQNAEQARRQLDLLAAAGIRLAIDDFGTGYSSLAYLQDIPAHVVKIDQSFVRKLADGERERSLVHSMIHLSHDLGYRVVAEGIETAEAADQVRAMACDEAQGYLFARPLEIATFETWLREHEQDARYEPALAS</sequence>
<dbReference type="InterPro" id="IPR029016">
    <property type="entry name" value="GAF-like_dom_sf"/>
</dbReference>
<dbReference type="Gene3D" id="3.20.20.450">
    <property type="entry name" value="EAL domain"/>
    <property type="match status" value="1"/>
</dbReference>
<dbReference type="Proteomes" id="UP000002385">
    <property type="component" value="Chromosome"/>
</dbReference>
<evidence type="ECO:0000313" key="3">
    <source>
        <dbReference type="Proteomes" id="UP000002385"/>
    </source>
</evidence>
<reference evidence="2 3" key="2">
    <citation type="journal article" date="2012" name="J. Bacteriol.">
        <title>Complete genome sequences of six strains of the genus Methylobacterium.</title>
        <authorList>
            <person name="Marx C.J."/>
            <person name="Bringel F."/>
            <person name="Chistoserdova L."/>
            <person name="Moulin L."/>
            <person name="Farhan Ul Haque M."/>
            <person name="Fleischman D.E."/>
            <person name="Gruffaz C."/>
            <person name="Jourand P."/>
            <person name="Knief C."/>
            <person name="Lee M.C."/>
            <person name="Muller E.E."/>
            <person name="Nadalig T."/>
            <person name="Peyraud R."/>
            <person name="Roselli S."/>
            <person name="Russ L."/>
            <person name="Goodwin L.A."/>
            <person name="Ivanova N."/>
            <person name="Kyrpides N."/>
            <person name="Lajus A."/>
            <person name="Land M.L."/>
            <person name="Medigue C."/>
            <person name="Mikhailova N."/>
            <person name="Nolan M."/>
            <person name="Woyke T."/>
            <person name="Stolyar S."/>
            <person name="Vorholt J.A."/>
            <person name="Vuilleumier S."/>
        </authorList>
    </citation>
    <scope>NUCLEOTIDE SEQUENCE [LARGE SCALE GENOMIC DNA]</scope>
    <source>
        <strain evidence="3">CM4 / NCIMB 13688</strain>
    </source>
</reference>
<dbReference type="GO" id="GO:0071111">
    <property type="term" value="F:cyclic-guanylate-specific phosphodiesterase activity"/>
    <property type="evidence" value="ECO:0007669"/>
    <property type="project" value="InterPro"/>
</dbReference>
<proteinExistence type="predicted"/>
<reference evidence="3" key="1">
    <citation type="submission" date="2008-12" db="EMBL/GenBank/DDBJ databases">
        <title>Complete sequence of chromosome of Methylobacterium chloromethanicum CM4.</title>
        <authorList>
            <consortium name="US DOE Joint Genome Institute"/>
            <person name="Lucas S."/>
            <person name="Copeland A."/>
            <person name="Lapidus A."/>
            <person name="Glavina del Rio T."/>
            <person name="Dalin E."/>
            <person name="Tice H."/>
            <person name="Bruce D."/>
            <person name="Goodwin L."/>
            <person name="Pitluck S."/>
            <person name="Chertkov O."/>
            <person name="Brettin T."/>
            <person name="Detter J.C."/>
            <person name="Han C."/>
            <person name="Larimer F."/>
            <person name="Land M."/>
            <person name="Hauser L."/>
            <person name="Kyrpides N."/>
            <person name="Mikhailova N."/>
            <person name="Marx C."/>
            <person name="Richardson P."/>
        </authorList>
    </citation>
    <scope>NUCLEOTIDE SEQUENCE [LARGE SCALE GENOMIC DNA]</scope>
    <source>
        <strain evidence="3">CM4 / NCIMB 13688</strain>
    </source>
</reference>
<evidence type="ECO:0000313" key="2">
    <source>
        <dbReference type="EMBL" id="ACK81161.1"/>
    </source>
</evidence>
<dbReference type="SMART" id="SM00052">
    <property type="entry name" value="EAL"/>
    <property type="match status" value="1"/>
</dbReference>
<evidence type="ECO:0000259" key="1">
    <source>
        <dbReference type="PROSITE" id="PS50883"/>
    </source>
</evidence>
<dbReference type="RefSeq" id="WP_012605367.1">
    <property type="nucleotide sequence ID" value="NC_011757.1"/>
</dbReference>
<accession>B7KXZ8</accession>